<reference evidence="4" key="1">
    <citation type="journal article" date="2019" name="Int. J. Syst. Evol. Microbiol.">
        <title>The Global Catalogue of Microorganisms (GCM) 10K type strain sequencing project: providing services to taxonomists for standard genome sequencing and annotation.</title>
        <authorList>
            <consortium name="The Broad Institute Genomics Platform"/>
            <consortium name="The Broad Institute Genome Sequencing Center for Infectious Disease"/>
            <person name="Wu L."/>
            <person name="Ma J."/>
        </authorList>
    </citation>
    <scope>NUCLEOTIDE SEQUENCE [LARGE SCALE GENOMIC DNA]</scope>
    <source>
        <strain evidence="4">CCM 7756</strain>
    </source>
</reference>
<organism evidence="3 4">
    <name type="scientific">Salinicoccus sesuvii</name>
    <dbReference type="NCBI Taxonomy" id="868281"/>
    <lineage>
        <taxon>Bacteria</taxon>
        <taxon>Bacillati</taxon>
        <taxon>Bacillota</taxon>
        <taxon>Bacilli</taxon>
        <taxon>Bacillales</taxon>
        <taxon>Staphylococcaceae</taxon>
        <taxon>Salinicoccus</taxon>
    </lineage>
</organism>
<gene>
    <name evidence="3" type="ORF">ACFOEO_03445</name>
</gene>
<protein>
    <submittedName>
        <fullName evidence="3">Gfo/Idh/MocA family protein</fullName>
    </submittedName>
</protein>
<feature type="domain" description="Gfo/Idh/MocA-like oxidoreductase N-terminal" evidence="1">
    <location>
        <begin position="2"/>
        <end position="117"/>
    </location>
</feature>
<dbReference type="PANTHER" id="PTHR43054:SF1">
    <property type="entry name" value="SCYLLO-INOSITOL 2-DEHYDROGENASE (NADP(+)) IOLU"/>
    <property type="match status" value="1"/>
</dbReference>
<dbReference type="Gene3D" id="3.30.360.10">
    <property type="entry name" value="Dihydrodipicolinate Reductase, domain 2"/>
    <property type="match status" value="1"/>
</dbReference>
<dbReference type="SUPFAM" id="SSF51735">
    <property type="entry name" value="NAD(P)-binding Rossmann-fold domains"/>
    <property type="match status" value="1"/>
</dbReference>
<proteinExistence type="predicted"/>
<evidence type="ECO:0000259" key="1">
    <source>
        <dbReference type="Pfam" id="PF01408"/>
    </source>
</evidence>
<keyword evidence="4" id="KW-1185">Reference proteome</keyword>
<dbReference type="Pfam" id="PF01408">
    <property type="entry name" value="GFO_IDH_MocA"/>
    <property type="match status" value="1"/>
</dbReference>
<dbReference type="EMBL" id="JBHRVQ010000001">
    <property type="protein sequence ID" value="MFC3387655.1"/>
    <property type="molecule type" value="Genomic_DNA"/>
</dbReference>
<evidence type="ECO:0000313" key="4">
    <source>
        <dbReference type="Proteomes" id="UP001595637"/>
    </source>
</evidence>
<dbReference type="InterPro" id="IPR055170">
    <property type="entry name" value="GFO_IDH_MocA-like_dom"/>
</dbReference>
<evidence type="ECO:0000259" key="2">
    <source>
        <dbReference type="Pfam" id="PF22725"/>
    </source>
</evidence>
<dbReference type="InterPro" id="IPR036291">
    <property type="entry name" value="NAD(P)-bd_dom_sf"/>
</dbReference>
<dbReference type="Pfam" id="PF22725">
    <property type="entry name" value="GFO_IDH_MocA_C3"/>
    <property type="match status" value="1"/>
</dbReference>
<dbReference type="Gene3D" id="3.40.50.720">
    <property type="entry name" value="NAD(P)-binding Rossmann-like Domain"/>
    <property type="match status" value="1"/>
</dbReference>
<name>A0ABV7N255_9STAP</name>
<dbReference type="PANTHER" id="PTHR43054">
    <property type="match status" value="1"/>
</dbReference>
<dbReference type="Proteomes" id="UP001595637">
    <property type="component" value="Unassembled WGS sequence"/>
</dbReference>
<dbReference type="SUPFAM" id="SSF55347">
    <property type="entry name" value="Glyceraldehyde-3-phosphate dehydrogenase-like, C-terminal domain"/>
    <property type="match status" value="1"/>
</dbReference>
<feature type="domain" description="GFO/IDH/MocA-like oxidoreductase" evidence="2">
    <location>
        <begin position="137"/>
        <end position="246"/>
    </location>
</feature>
<dbReference type="InterPro" id="IPR000683">
    <property type="entry name" value="Gfo/Idh/MocA-like_OxRdtase_N"/>
</dbReference>
<dbReference type="RefSeq" id="WP_380651885.1">
    <property type="nucleotide sequence ID" value="NZ_JBHRVQ010000001.1"/>
</dbReference>
<comment type="caution">
    <text evidence="3">The sequence shown here is derived from an EMBL/GenBank/DDBJ whole genome shotgun (WGS) entry which is preliminary data.</text>
</comment>
<evidence type="ECO:0000313" key="3">
    <source>
        <dbReference type="EMBL" id="MFC3387655.1"/>
    </source>
</evidence>
<sequence length="327" mass="36732">MNISTIGTGFIVDRFIEATKQVEGVEVYAVHSRTKERAKSFAEAHQVDNHFTDVSEMLAQNQYDTVYIASPNNLHYKYAKQALEYGKHVICEKPFTSNTRELQSLIDLSREKGLFLFEAVTGIHLPHYKAIKEHLHRVGDVKVVQANYSQYSSRYDVLKGGQTPNVFNLDYSGGALADLNIYNLHFVIGLFGRPETVSYFPNKFENGIDTSGVCVMQYANSVATCVGSKDTKSENSVLIQGEQGYIKVNGSANIIDSIEICTDGYEKAIDLGQHENNMVSEIEDFKEVYDNNDHQSASDWLEHSMHVMDAFEKARKGADILYPADNE</sequence>
<accession>A0ABV7N255</accession>